<dbReference type="PANTHER" id="PTHR10859">
    <property type="entry name" value="GLYCOSYL TRANSFERASE"/>
    <property type="match status" value="1"/>
</dbReference>
<dbReference type="PANTHER" id="PTHR10859:SF91">
    <property type="entry name" value="DOLICHYL-PHOSPHATE BETA-GLUCOSYLTRANSFERASE"/>
    <property type="match status" value="1"/>
</dbReference>
<organism evidence="2 3">
    <name type="scientific">Candidatus Shapirobacteria bacterium CG2_30_35_20</name>
    <dbReference type="NCBI Taxonomy" id="1805376"/>
    <lineage>
        <taxon>Bacteria</taxon>
        <taxon>Candidatus Shapironibacteriota</taxon>
    </lineage>
</organism>
<dbReference type="Proteomes" id="UP000182344">
    <property type="component" value="Unassembled WGS sequence"/>
</dbReference>
<dbReference type="InterPro" id="IPR029044">
    <property type="entry name" value="Nucleotide-diphossugar_trans"/>
</dbReference>
<dbReference type="Pfam" id="PF00535">
    <property type="entry name" value="Glycos_transf_2"/>
    <property type="match status" value="1"/>
</dbReference>
<evidence type="ECO:0000259" key="1">
    <source>
        <dbReference type="Pfam" id="PF00535"/>
    </source>
</evidence>
<dbReference type="STRING" id="1805376.AUK05_01185"/>
<dbReference type="GO" id="GO:0006487">
    <property type="term" value="P:protein N-linked glycosylation"/>
    <property type="evidence" value="ECO:0007669"/>
    <property type="project" value="TreeGrafter"/>
</dbReference>
<gene>
    <name evidence="2" type="ORF">AUK05_01185</name>
</gene>
<reference evidence="2 3" key="1">
    <citation type="journal article" date="2016" name="Environ. Microbiol.">
        <title>Genomic resolution of a cold subsurface aquifer community provides metabolic insights for novel microbes adapted to high CO concentrations.</title>
        <authorList>
            <person name="Probst A.J."/>
            <person name="Castelle C.J."/>
            <person name="Singh A."/>
            <person name="Brown C.T."/>
            <person name="Anantharaman K."/>
            <person name="Sharon I."/>
            <person name="Hug L.A."/>
            <person name="Burstein D."/>
            <person name="Emerson J.B."/>
            <person name="Thomas B.C."/>
            <person name="Banfield J.F."/>
        </authorList>
    </citation>
    <scope>NUCLEOTIDE SEQUENCE [LARGE SCALE GENOMIC DNA]</scope>
    <source>
        <strain evidence="2">CG2_30_35_20</strain>
    </source>
</reference>
<sequence length="253" mass="29103">MQSLSVIIPCYNEEENIKRGVLSEVEKYLSAQKYKWEVIICNDKSSDNSLSLALAFAQTHPNFTVLDLPKGGKAGAIWGGIQQAQYDIVLLTDMDQSTPIHELSKLLPYFEQSYDVVIGSRGHRREGNSILRKLGANVFRHLRNIFLKTNIYDTQCGFKAMRTNLAKKVFPKLAVIKNIQNQSVWRVTAFDIELLLISQKLEYKIKEVNVDWRNEDTSITKGDPNIRYINESKEMVQEVLRIFLNKLKGNYEK</sequence>
<dbReference type="EMBL" id="MNZO01000017">
    <property type="protein sequence ID" value="OIP87471.1"/>
    <property type="molecule type" value="Genomic_DNA"/>
</dbReference>
<dbReference type="Gene3D" id="3.90.550.10">
    <property type="entry name" value="Spore Coat Polysaccharide Biosynthesis Protein SpsA, Chain A"/>
    <property type="match status" value="1"/>
</dbReference>
<dbReference type="AlphaFoldDB" id="A0A1J5I2W1"/>
<name>A0A1J5I2W1_9BACT</name>
<protein>
    <recommendedName>
        <fullName evidence="1">Glycosyltransferase 2-like domain-containing protein</fullName>
    </recommendedName>
</protein>
<comment type="caution">
    <text evidence="2">The sequence shown here is derived from an EMBL/GenBank/DDBJ whole genome shotgun (WGS) entry which is preliminary data.</text>
</comment>
<feature type="domain" description="Glycosyltransferase 2-like" evidence="1">
    <location>
        <begin position="5"/>
        <end position="170"/>
    </location>
</feature>
<dbReference type="SUPFAM" id="SSF53448">
    <property type="entry name" value="Nucleotide-diphospho-sugar transferases"/>
    <property type="match status" value="1"/>
</dbReference>
<evidence type="ECO:0000313" key="2">
    <source>
        <dbReference type="EMBL" id="OIP87471.1"/>
    </source>
</evidence>
<proteinExistence type="predicted"/>
<dbReference type="InterPro" id="IPR001173">
    <property type="entry name" value="Glyco_trans_2-like"/>
</dbReference>
<accession>A0A1J5I2W1</accession>
<evidence type="ECO:0000313" key="3">
    <source>
        <dbReference type="Proteomes" id="UP000182344"/>
    </source>
</evidence>